<dbReference type="Proteomes" id="UP000245383">
    <property type="component" value="Unassembled WGS sequence"/>
</dbReference>
<dbReference type="AlphaFoldDB" id="A0A2T9YTQ1"/>
<protein>
    <submittedName>
        <fullName evidence="1">Uncharacterized protein</fullName>
    </submittedName>
</protein>
<reference evidence="1 2" key="1">
    <citation type="journal article" date="2018" name="MBio">
        <title>Comparative Genomics Reveals the Core Gene Toolbox for the Fungus-Insect Symbiosis.</title>
        <authorList>
            <person name="Wang Y."/>
            <person name="Stata M."/>
            <person name="Wang W."/>
            <person name="Stajich J.E."/>
            <person name="White M.M."/>
            <person name="Moncalvo J.M."/>
        </authorList>
    </citation>
    <scope>NUCLEOTIDE SEQUENCE [LARGE SCALE GENOMIC DNA]</scope>
    <source>
        <strain evidence="1 2">SWE-8-4</strain>
    </source>
</reference>
<accession>A0A2T9YTQ1</accession>
<evidence type="ECO:0000313" key="2">
    <source>
        <dbReference type="Proteomes" id="UP000245383"/>
    </source>
</evidence>
<gene>
    <name evidence="1" type="ORF">BB561_001642</name>
</gene>
<organism evidence="1 2">
    <name type="scientific">Smittium simulii</name>
    <dbReference type="NCBI Taxonomy" id="133385"/>
    <lineage>
        <taxon>Eukaryota</taxon>
        <taxon>Fungi</taxon>
        <taxon>Fungi incertae sedis</taxon>
        <taxon>Zoopagomycota</taxon>
        <taxon>Kickxellomycotina</taxon>
        <taxon>Harpellomycetes</taxon>
        <taxon>Harpellales</taxon>
        <taxon>Legeriomycetaceae</taxon>
        <taxon>Smittium</taxon>
    </lineage>
</organism>
<name>A0A2T9YTQ1_9FUNG</name>
<sequence>MFRNSTWRKSTPSEKQVKFLIKLGIPKVLAFRLLGNNFPTDNNKNNSAINKIKPTKKNETVVEDVENNKSSSIKNLDTTNNKVLEKENGKLAKFFKAIGSSVDINFISNNSSHIKIDKGSAANLITRFSYGSGALTKNNIKQKVKQDKKIKDGKIGASSWL</sequence>
<keyword evidence="2" id="KW-1185">Reference proteome</keyword>
<dbReference type="EMBL" id="MBFR01000048">
    <property type="protein sequence ID" value="PVU95725.1"/>
    <property type="molecule type" value="Genomic_DNA"/>
</dbReference>
<proteinExistence type="predicted"/>
<evidence type="ECO:0000313" key="1">
    <source>
        <dbReference type="EMBL" id="PVU95725.1"/>
    </source>
</evidence>
<comment type="caution">
    <text evidence="1">The sequence shown here is derived from an EMBL/GenBank/DDBJ whole genome shotgun (WGS) entry which is preliminary data.</text>
</comment>